<feature type="signal peptide" evidence="1">
    <location>
        <begin position="1"/>
        <end position="22"/>
    </location>
</feature>
<feature type="chain" id="PRO_5046501838" evidence="1">
    <location>
        <begin position="23"/>
        <end position="97"/>
    </location>
</feature>
<dbReference type="EMBL" id="BSYI01000005">
    <property type="protein sequence ID" value="GMG81651.1"/>
    <property type="molecule type" value="Genomic_DNA"/>
</dbReference>
<protein>
    <submittedName>
        <fullName evidence="2">Uncharacterized protein</fullName>
    </submittedName>
</protein>
<name>A0ABQ6LMI1_9RHOB</name>
<proteinExistence type="predicted"/>
<reference evidence="2 3" key="1">
    <citation type="submission" date="2023-04" db="EMBL/GenBank/DDBJ databases">
        <title>Marinoamorphus aggregata gen. nov., sp. Nov., isolate from tissue of brittle star Ophioplocus japonicus.</title>
        <authorList>
            <person name="Kawano K."/>
            <person name="Sawayama S."/>
            <person name="Nakagawa S."/>
        </authorList>
    </citation>
    <scope>NUCLEOTIDE SEQUENCE [LARGE SCALE GENOMIC DNA]</scope>
    <source>
        <strain evidence="2 3">NKW23</strain>
    </source>
</reference>
<evidence type="ECO:0000313" key="2">
    <source>
        <dbReference type="EMBL" id="GMG81651.1"/>
    </source>
</evidence>
<dbReference type="RefSeq" id="WP_285670368.1">
    <property type="nucleotide sequence ID" value="NZ_BSYI01000005.1"/>
</dbReference>
<evidence type="ECO:0000313" key="3">
    <source>
        <dbReference type="Proteomes" id="UP001239909"/>
    </source>
</evidence>
<gene>
    <name evidence="2" type="ORF">LNKW23_08640</name>
</gene>
<comment type="caution">
    <text evidence="2">The sequence shown here is derived from an EMBL/GenBank/DDBJ whole genome shotgun (WGS) entry which is preliminary data.</text>
</comment>
<keyword evidence="3" id="KW-1185">Reference proteome</keyword>
<dbReference type="Proteomes" id="UP001239909">
    <property type="component" value="Unassembled WGS sequence"/>
</dbReference>
<evidence type="ECO:0000256" key="1">
    <source>
        <dbReference type="SAM" id="SignalP"/>
    </source>
</evidence>
<organism evidence="2 3">
    <name type="scientific">Paralimibaculum aggregatum</name>
    <dbReference type="NCBI Taxonomy" id="3036245"/>
    <lineage>
        <taxon>Bacteria</taxon>
        <taxon>Pseudomonadati</taxon>
        <taxon>Pseudomonadota</taxon>
        <taxon>Alphaproteobacteria</taxon>
        <taxon>Rhodobacterales</taxon>
        <taxon>Paracoccaceae</taxon>
        <taxon>Paralimibaculum</taxon>
    </lineage>
</organism>
<sequence length="97" mass="9607">MKTLFTSIAALALAAAAGSASAENAVGQSQERLRAALAAEADDAPQVTSSARPTAFGSLFGAEIGFGIGGTGRVDNGEFGNAYGGSYGLTGRHGVDR</sequence>
<keyword evidence="1" id="KW-0732">Signal</keyword>
<accession>A0ABQ6LMI1</accession>